<dbReference type="GO" id="GO:1990423">
    <property type="term" value="C:RZZ complex"/>
    <property type="evidence" value="ECO:0007669"/>
    <property type="project" value="TreeGrafter"/>
</dbReference>
<dbReference type="PANTHER" id="PTHR12205:SF0">
    <property type="entry name" value="CENTROMERE_KINETOCHORE PROTEIN ZW10 HOMOLOG"/>
    <property type="match status" value="1"/>
</dbReference>
<evidence type="ECO:0000313" key="4">
    <source>
        <dbReference type="EMBL" id="MBY05925.1"/>
    </source>
</evidence>
<sequence length="701" mass="78320">MASLVAEVLQSKEPLDKASLKALVAKLAYQIDKLKSDLQKELVSKYDIFEQYHAHSSYLTTCLEAAVSEVDDVQKKVRDHVKPRLRQATTEFKQLSEELTVVEEQSVEVMKYVKIHECFEKAEEAFSAHKLEWCSKQLEEAGDVIGTLAGKADIQLVDALHTEHVIKCERLQYNLTEEWNKRFVWKIGKAPHIVVLTVQVTSVEDTNATIRALESQNDLGHKVSQFGRSLLTNVVEPMVKYSSKVTLEPGSSTMQVDFAEHGVPGITAVLQNLSTVFTFLNNSLMGLCAGEKSMLQLIGEAVGRDFADVVVKCCLEPAVPSDGSQLGAFPTEELLDFHNQLIGIHFLSAGASQFSSFTTDLESLCINKRSQNILMKARELMKQPLHETSVVGVVGVAEKQKLKSIEDGLDGSIFMFPKSQVSKHSVEVVDLMKSLVSEAKDGQADRVWYMNTVRNICELYCGVVPVIHKHAIETIPQQTAIHHNNCMYLAHELLELAASMTGVTIVDLALKLRKLGVTPFLDQMKKQREHLLDFLRDVSSYEDSGAIERAVQRCLYHLQQLKKVWSDVLPVPVYLKAIGTLLNSVVEHITTSIVDMEDISSTLSEDLMATLDRMITQATELFDVADSPQDERVAASNHVQKWKKVCELKSLLGYNLRQVVDRWADGKGPLAVCFTSEEVKKLVRALFQNTDRRAAALAKIR</sequence>
<dbReference type="InterPro" id="IPR048344">
    <property type="entry name" value="Zw10_middle"/>
</dbReference>
<dbReference type="Pfam" id="PF20665">
    <property type="entry name" value="Zw10_middle"/>
    <property type="match status" value="1"/>
</dbReference>
<dbReference type="Pfam" id="PF22766">
    <property type="entry name" value="ZW10_C2"/>
    <property type="match status" value="1"/>
</dbReference>
<evidence type="ECO:0000259" key="1">
    <source>
        <dbReference type="Pfam" id="PF20665"/>
    </source>
</evidence>
<proteinExistence type="predicted"/>
<dbReference type="InterPro" id="IPR046362">
    <property type="entry name" value="Zw10/DSL1_C_sf"/>
</dbReference>
<accession>A0A2R5L8Y8</accession>
<feature type="domain" description="Centromere/kinetochore protein zw10 middle" evidence="1">
    <location>
        <begin position="175"/>
        <end position="381"/>
    </location>
</feature>
<dbReference type="EMBL" id="GGLE01001799">
    <property type="protein sequence ID" value="MBY05925.1"/>
    <property type="molecule type" value="Transcribed_RNA"/>
</dbReference>
<dbReference type="GO" id="GO:0006888">
    <property type="term" value="P:endoplasmic reticulum to Golgi vesicle-mediated transport"/>
    <property type="evidence" value="ECO:0007669"/>
    <property type="project" value="TreeGrafter"/>
</dbReference>
<dbReference type="InterPro" id="IPR055148">
    <property type="entry name" value="ZW10_C_2"/>
</dbReference>
<dbReference type="PANTHER" id="PTHR12205">
    <property type="entry name" value="CENTROMERE/KINETOCHORE PROTEIN ZW10"/>
    <property type="match status" value="1"/>
</dbReference>
<feature type="domain" description="ZW10 C-terminal helical" evidence="3">
    <location>
        <begin position="549"/>
        <end position="700"/>
    </location>
</feature>
<dbReference type="InterPro" id="IPR048343">
    <property type="entry name" value="ZW10_C"/>
</dbReference>
<dbReference type="Gene3D" id="1.10.357.150">
    <property type="match status" value="1"/>
</dbReference>
<dbReference type="AlphaFoldDB" id="A0A2R5L8Y8"/>
<protein>
    <submittedName>
        <fullName evidence="4">Putative centromere/kinetochore protein zw10 involved in mitotic chromosome segregation</fullName>
    </submittedName>
</protein>
<evidence type="ECO:0000259" key="3">
    <source>
        <dbReference type="Pfam" id="PF22766"/>
    </source>
</evidence>
<reference evidence="4" key="1">
    <citation type="submission" date="2018-03" db="EMBL/GenBank/DDBJ databases">
        <title>The relapsing fever spirochete Borrelia turicatae persists in the highly oxidative environment of its soft-bodied tick vector.</title>
        <authorList>
            <person name="Bourret T.J."/>
            <person name="Boyle W.K."/>
            <person name="Valenzuela J.G."/>
            <person name="Oliveira F."/>
            <person name="Lopez J.E."/>
        </authorList>
    </citation>
    <scope>NUCLEOTIDE SEQUENCE</scope>
    <source>
        <strain evidence="4">Kansas strain/isolate</strain>
        <tissue evidence="4">Salivary glands</tissue>
    </source>
</reference>
<name>A0A2R5L8Y8_9ACAR</name>
<organism evidence="4">
    <name type="scientific">Ornithodoros turicata</name>
    <dbReference type="NCBI Taxonomy" id="34597"/>
    <lineage>
        <taxon>Eukaryota</taxon>
        <taxon>Metazoa</taxon>
        <taxon>Ecdysozoa</taxon>
        <taxon>Arthropoda</taxon>
        <taxon>Chelicerata</taxon>
        <taxon>Arachnida</taxon>
        <taxon>Acari</taxon>
        <taxon>Parasitiformes</taxon>
        <taxon>Ixodida</taxon>
        <taxon>Ixodoidea</taxon>
        <taxon>Argasidae</taxon>
        <taxon>Ornithodorinae</taxon>
        <taxon>Ornithodoros</taxon>
    </lineage>
</organism>
<dbReference type="GO" id="GO:0005737">
    <property type="term" value="C:cytoplasm"/>
    <property type="evidence" value="ECO:0007669"/>
    <property type="project" value="GOC"/>
</dbReference>
<evidence type="ECO:0000259" key="2">
    <source>
        <dbReference type="Pfam" id="PF20666"/>
    </source>
</evidence>
<feature type="domain" description="Centromere/kinetochore protein zw10 C-terminal" evidence="2">
    <location>
        <begin position="414"/>
        <end position="533"/>
    </location>
</feature>
<dbReference type="Pfam" id="PF20666">
    <property type="entry name" value="ZW10_C"/>
    <property type="match status" value="1"/>
</dbReference>
<dbReference type="GO" id="GO:0007094">
    <property type="term" value="P:mitotic spindle assembly checkpoint signaling"/>
    <property type="evidence" value="ECO:0007669"/>
    <property type="project" value="TreeGrafter"/>
</dbReference>